<evidence type="ECO:0000256" key="1">
    <source>
        <dbReference type="ARBA" id="ARBA00000085"/>
    </source>
</evidence>
<dbReference type="SUPFAM" id="SSF47384">
    <property type="entry name" value="Homodimeric domain of signal transducing histidine kinase"/>
    <property type="match status" value="1"/>
</dbReference>
<keyword evidence="5" id="KW-0808">Transferase</keyword>
<feature type="domain" description="Histidine kinase" evidence="12">
    <location>
        <begin position="248"/>
        <end position="459"/>
    </location>
</feature>
<dbReference type="GO" id="GO:0016301">
    <property type="term" value="F:kinase activity"/>
    <property type="evidence" value="ECO:0007669"/>
    <property type="project" value="UniProtKB-KW"/>
</dbReference>
<evidence type="ECO:0000256" key="2">
    <source>
        <dbReference type="ARBA" id="ARBA00004236"/>
    </source>
</evidence>
<name>A0ABP8A8G1_9ACTN</name>
<keyword evidence="8 11" id="KW-1133">Transmembrane helix</keyword>
<dbReference type="CDD" id="cd06225">
    <property type="entry name" value="HAMP"/>
    <property type="match status" value="1"/>
</dbReference>
<keyword evidence="6 11" id="KW-0812">Transmembrane</keyword>
<evidence type="ECO:0000313" key="14">
    <source>
        <dbReference type="EMBL" id="GAA4179855.1"/>
    </source>
</evidence>
<dbReference type="Pfam" id="PF02518">
    <property type="entry name" value="HATPase_c"/>
    <property type="match status" value="1"/>
</dbReference>
<dbReference type="SMART" id="SM00387">
    <property type="entry name" value="HATPase_c"/>
    <property type="match status" value="1"/>
</dbReference>
<dbReference type="InterPro" id="IPR004358">
    <property type="entry name" value="Sig_transdc_His_kin-like_C"/>
</dbReference>
<proteinExistence type="predicted"/>
<dbReference type="InterPro" id="IPR005467">
    <property type="entry name" value="His_kinase_dom"/>
</dbReference>
<evidence type="ECO:0000256" key="10">
    <source>
        <dbReference type="ARBA" id="ARBA00023136"/>
    </source>
</evidence>
<dbReference type="Pfam" id="PF00512">
    <property type="entry name" value="HisKA"/>
    <property type="match status" value="1"/>
</dbReference>
<evidence type="ECO:0000256" key="6">
    <source>
        <dbReference type="ARBA" id="ARBA00022692"/>
    </source>
</evidence>
<evidence type="ECO:0000256" key="9">
    <source>
        <dbReference type="ARBA" id="ARBA00023012"/>
    </source>
</evidence>
<dbReference type="SMART" id="SM00388">
    <property type="entry name" value="HisKA"/>
    <property type="match status" value="1"/>
</dbReference>
<keyword evidence="4" id="KW-0597">Phosphoprotein</keyword>
<accession>A0ABP8A8G1</accession>
<dbReference type="Gene3D" id="3.30.565.10">
    <property type="entry name" value="Histidine kinase-like ATPase, C-terminal domain"/>
    <property type="match status" value="1"/>
</dbReference>
<comment type="catalytic activity">
    <reaction evidence="1">
        <text>ATP + protein L-histidine = ADP + protein N-phospho-L-histidine.</text>
        <dbReference type="EC" id="2.7.13.3"/>
    </reaction>
</comment>
<comment type="caution">
    <text evidence="14">The sequence shown here is derived from an EMBL/GenBank/DDBJ whole genome shotgun (WGS) entry which is preliminary data.</text>
</comment>
<dbReference type="CDD" id="cd00082">
    <property type="entry name" value="HisKA"/>
    <property type="match status" value="1"/>
</dbReference>
<keyword evidence="9" id="KW-0902">Two-component regulatory system</keyword>
<evidence type="ECO:0000259" key="12">
    <source>
        <dbReference type="PROSITE" id="PS50109"/>
    </source>
</evidence>
<dbReference type="Gene3D" id="1.10.287.130">
    <property type="match status" value="1"/>
</dbReference>
<dbReference type="InterPro" id="IPR050428">
    <property type="entry name" value="TCS_sensor_his_kinase"/>
</dbReference>
<sequence length="469" mass="49260">MSLRARLLAGLLAVSTVLLVMLSIVSVLVLRGHLMERLDGQLRAATATAAKRIVAAPGGQLAQTLTGSTYAVAAMNLASGRARLVNGDAPAAATVPELVEALGVARLKAQAESEEAFALDTAGDQRMIARVAEARQGNRLVIVAVPLESVDAPIRRLVIAELLTGGALILVLALAGRALITRGLSPLARIAGAAYHMAGEGDLSVRMPEGPSEVGRIGTAVNLLLDRIAGAFRDRWASEERVRRFAADASHELRTPLSTIRGYAELYRTGALRAEDMPRIMGRIEDEATRMGDLVSQMLDLARLDRNAGLQPAETDLASVARDVRADCTAIEPESLIVVDAPESLTVIADEARIRQILVNLLANVRAHTPAGTTATVRVTRRPHGGALIEVSDDGPGMSAEQVDRAFDRFHRGGERLPDGAGLGLSIVKAITDAHGGGCWITSAPGEGTSVHVELPERPAPAGPAGFAT</sequence>
<keyword evidence="15" id="KW-1185">Reference proteome</keyword>
<dbReference type="InterPro" id="IPR036890">
    <property type="entry name" value="HATPase_C_sf"/>
</dbReference>
<protein>
    <recommendedName>
        <fullName evidence="3">histidine kinase</fullName>
        <ecNumber evidence="3">2.7.13.3</ecNumber>
    </recommendedName>
</protein>
<dbReference type="Pfam" id="PF00672">
    <property type="entry name" value="HAMP"/>
    <property type="match status" value="1"/>
</dbReference>
<dbReference type="EMBL" id="BAABAQ010000001">
    <property type="protein sequence ID" value="GAA4179855.1"/>
    <property type="molecule type" value="Genomic_DNA"/>
</dbReference>
<evidence type="ECO:0000256" key="4">
    <source>
        <dbReference type="ARBA" id="ARBA00022553"/>
    </source>
</evidence>
<keyword evidence="7 14" id="KW-0418">Kinase</keyword>
<evidence type="ECO:0000313" key="15">
    <source>
        <dbReference type="Proteomes" id="UP001501251"/>
    </source>
</evidence>
<dbReference type="PROSITE" id="PS50885">
    <property type="entry name" value="HAMP"/>
    <property type="match status" value="1"/>
</dbReference>
<dbReference type="InterPro" id="IPR003660">
    <property type="entry name" value="HAMP_dom"/>
</dbReference>
<reference evidence="15" key="1">
    <citation type="journal article" date="2019" name="Int. J. Syst. Evol. Microbiol.">
        <title>The Global Catalogue of Microorganisms (GCM) 10K type strain sequencing project: providing services to taxonomists for standard genome sequencing and annotation.</title>
        <authorList>
            <consortium name="The Broad Institute Genomics Platform"/>
            <consortium name="The Broad Institute Genome Sequencing Center for Infectious Disease"/>
            <person name="Wu L."/>
            <person name="Ma J."/>
        </authorList>
    </citation>
    <scope>NUCLEOTIDE SEQUENCE [LARGE SCALE GENOMIC DNA]</scope>
    <source>
        <strain evidence="15">JCM 17388</strain>
    </source>
</reference>
<evidence type="ECO:0000259" key="13">
    <source>
        <dbReference type="PROSITE" id="PS50885"/>
    </source>
</evidence>
<dbReference type="InterPro" id="IPR003661">
    <property type="entry name" value="HisK_dim/P_dom"/>
</dbReference>
<comment type="subcellular location">
    <subcellularLocation>
        <location evidence="2">Cell membrane</location>
    </subcellularLocation>
</comment>
<dbReference type="SMART" id="SM00304">
    <property type="entry name" value="HAMP"/>
    <property type="match status" value="1"/>
</dbReference>
<organism evidence="14 15">
    <name type="scientific">Streptosporangium oxazolinicum</name>
    <dbReference type="NCBI Taxonomy" id="909287"/>
    <lineage>
        <taxon>Bacteria</taxon>
        <taxon>Bacillati</taxon>
        <taxon>Actinomycetota</taxon>
        <taxon>Actinomycetes</taxon>
        <taxon>Streptosporangiales</taxon>
        <taxon>Streptosporangiaceae</taxon>
        <taxon>Streptosporangium</taxon>
    </lineage>
</organism>
<evidence type="ECO:0000256" key="8">
    <source>
        <dbReference type="ARBA" id="ARBA00022989"/>
    </source>
</evidence>
<feature type="transmembrane region" description="Helical" evidence="11">
    <location>
        <begin position="7"/>
        <end position="30"/>
    </location>
</feature>
<keyword evidence="10 11" id="KW-0472">Membrane</keyword>
<dbReference type="RefSeq" id="WP_344913852.1">
    <property type="nucleotide sequence ID" value="NZ_BAABAQ010000001.1"/>
</dbReference>
<dbReference type="PRINTS" id="PR00344">
    <property type="entry name" value="BCTRLSENSOR"/>
</dbReference>
<evidence type="ECO:0000256" key="7">
    <source>
        <dbReference type="ARBA" id="ARBA00022777"/>
    </source>
</evidence>
<dbReference type="PROSITE" id="PS50109">
    <property type="entry name" value="HIS_KIN"/>
    <property type="match status" value="1"/>
</dbReference>
<dbReference type="InterPro" id="IPR036097">
    <property type="entry name" value="HisK_dim/P_sf"/>
</dbReference>
<dbReference type="PANTHER" id="PTHR45436:SF5">
    <property type="entry name" value="SENSOR HISTIDINE KINASE TRCS"/>
    <property type="match status" value="1"/>
</dbReference>
<feature type="domain" description="HAMP" evidence="13">
    <location>
        <begin position="181"/>
        <end position="233"/>
    </location>
</feature>
<dbReference type="Gene3D" id="6.10.340.10">
    <property type="match status" value="1"/>
</dbReference>
<dbReference type="CDD" id="cd00075">
    <property type="entry name" value="HATPase"/>
    <property type="match status" value="1"/>
</dbReference>
<evidence type="ECO:0000256" key="11">
    <source>
        <dbReference type="SAM" id="Phobius"/>
    </source>
</evidence>
<dbReference type="EC" id="2.7.13.3" evidence="3"/>
<gene>
    <name evidence="14" type="ORF">GCM10022252_01890</name>
</gene>
<dbReference type="InterPro" id="IPR003594">
    <property type="entry name" value="HATPase_dom"/>
</dbReference>
<evidence type="ECO:0000256" key="3">
    <source>
        <dbReference type="ARBA" id="ARBA00012438"/>
    </source>
</evidence>
<dbReference type="PANTHER" id="PTHR45436">
    <property type="entry name" value="SENSOR HISTIDINE KINASE YKOH"/>
    <property type="match status" value="1"/>
</dbReference>
<dbReference type="Proteomes" id="UP001501251">
    <property type="component" value="Unassembled WGS sequence"/>
</dbReference>
<evidence type="ECO:0000256" key="5">
    <source>
        <dbReference type="ARBA" id="ARBA00022679"/>
    </source>
</evidence>
<dbReference type="SUPFAM" id="SSF55874">
    <property type="entry name" value="ATPase domain of HSP90 chaperone/DNA topoisomerase II/histidine kinase"/>
    <property type="match status" value="1"/>
</dbReference>